<reference evidence="1" key="2">
    <citation type="journal article" date="2015" name="Fish Shellfish Immunol.">
        <title>Early steps in the European eel (Anguilla anguilla)-Vibrio vulnificus interaction in the gills: Role of the RtxA13 toxin.</title>
        <authorList>
            <person name="Callol A."/>
            <person name="Pajuelo D."/>
            <person name="Ebbesson L."/>
            <person name="Teles M."/>
            <person name="MacKenzie S."/>
            <person name="Amaro C."/>
        </authorList>
    </citation>
    <scope>NUCLEOTIDE SEQUENCE</scope>
</reference>
<proteinExistence type="predicted"/>
<dbReference type="AlphaFoldDB" id="A0A0E9VDQ3"/>
<dbReference type="EMBL" id="GBXM01033259">
    <property type="protein sequence ID" value="JAH75318.1"/>
    <property type="molecule type" value="Transcribed_RNA"/>
</dbReference>
<accession>A0A0E9VDQ3</accession>
<evidence type="ECO:0000313" key="1">
    <source>
        <dbReference type="EMBL" id="JAH75318.1"/>
    </source>
</evidence>
<sequence>MLTVLEFWVNCFANPSCLAN</sequence>
<name>A0A0E9VDQ3_ANGAN</name>
<organism evidence="1">
    <name type="scientific">Anguilla anguilla</name>
    <name type="common">European freshwater eel</name>
    <name type="synonym">Muraena anguilla</name>
    <dbReference type="NCBI Taxonomy" id="7936"/>
    <lineage>
        <taxon>Eukaryota</taxon>
        <taxon>Metazoa</taxon>
        <taxon>Chordata</taxon>
        <taxon>Craniata</taxon>
        <taxon>Vertebrata</taxon>
        <taxon>Euteleostomi</taxon>
        <taxon>Actinopterygii</taxon>
        <taxon>Neopterygii</taxon>
        <taxon>Teleostei</taxon>
        <taxon>Anguilliformes</taxon>
        <taxon>Anguillidae</taxon>
        <taxon>Anguilla</taxon>
    </lineage>
</organism>
<reference evidence="1" key="1">
    <citation type="submission" date="2014-11" db="EMBL/GenBank/DDBJ databases">
        <authorList>
            <person name="Amaro Gonzalez C."/>
        </authorList>
    </citation>
    <scope>NUCLEOTIDE SEQUENCE</scope>
</reference>
<protein>
    <submittedName>
        <fullName evidence="1">Uncharacterized protein</fullName>
    </submittedName>
</protein>